<proteinExistence type="inferred from homology"/>
<evidence type="ECO:0000256" key="2">
    <source>
        <dbReference type="ARBA" id="ARBA00006555"/>
    </source>
</evidence>
<name>A0ABV6BIX6_9GAMM</name>
<dbReference type="Pfam" id="PF03544">
    <property type="entry name" value="TonB_C"/>
    <property type="match status" value="1"/>
</dbReference>
<dbReference type="InterPro" id="IPR037682">
    <property type="entry name" value="TonB_C"/>
</dbReference>
<dbReference type="PANTHER" id="PTHR33446">
    <property type="entry name" value="PROTEIN TONB-RELATED"/>
    <property type="match status" value="1"/>
</dbReference>
<accession>A0ABV6BIX6</accession>
<feature type="domain" description="TonB C-terminal" evidence="12">
    <location>
        <begin position="129"/>
        <end position="222"/>
    </location>
</feature>
<keyword evidence="5 10" id="KW-0997">Cell inner membrane</keyword>
<evidence type="ECO:0000256" key="5">
    <source>
        <dbReference type="ARBA" id="ARBA00022519"/>
    </source>
</evidence>
<dbReference type="RefSeq" id="WP_377249119.1">
    <property type="nucleotide sequence ID" value="NZ_JBHLXP010000011.1"/>
</dbReference>
<dbReference type="PRINTS" id="PR01374">
    <property type="entry name" value="TONBPROTEIN"/>
</dbReference>
<evidence type="ECO:0000313" key="14">
    <source>
        <dbReference type="Proteomes" id="UP001589813"/>
    </source>
</evidence>
<keyword evidence="7 10" id="KW-0653">Protein transport</keyword>
<keyword evidence="3 10" id="KW-0813">Transport</keyword>
<feature type="chain" id="PRO_5045297036" description="Protein TonB" evidence="11">
    <location>
        <begin position="19"/>
        <end position="442"/>
    </location>
</feature>
<keyword evidence="6" id="KW-0812">Transmembrane</keyword>
<keyword evidence="9" id="KW-0472">Membrane</keyword>
<evidence type="ECO:0000313" key="13">
    <source>
        <dbReference type="EMBL" id="MFC0050809.1"/>
    </source>
</evidence>
<keyword evidence="11" id="KW-0732">Signal</keyword>
<evidence type="ECO:0000256" key="8">
    <source>
        <dbReference type="ARBA" id="ARBA00022989"/>
    </source>
</evidence>
<comment type="subcellular location">
    <subcellularLocation>
        <location evidence="1 10">Cell inner membrane</location>
        <topology evidence="1 10">Single-pass membrane protein</topology>
        <orientation evidence="1 10">Periplasmic side</orientation>
    </subcellularLocation>
</comment>
<evidence type="ECO:0000256" key="3">
    <source>
        <dbReference type="ARBA" id="ARBA00022448"/>
    </source>
</evidence>
<evidence type="ECO:0000256" key="9">
    <source>
        <dbReference type="ARBA" id="ARBA00023136"/>
    </source>
</evidence>
<reference evidence="13 14" key="1">
    <citation type="submission" date="2024-09" db="EMBL/GenBank/DDBJ databases">
        <authorList>
            <person name="Sun Q."/>
            <person name="Mori K."/>
        </authorList>
    </citation>
    <scope>NUCLEOTIDE SEQUENCE [LARGE SCALE GENOMIC DNA]</scope>
    <source>
        <strain evidence="13 14">KCTC 23315</strain>
    </source>
</reference>
<dbReference type="EMBL" id="JBHLXP010000011">
    <property type="protein sequence ID" value="MFC0050809.1"/>
    <property type="molecule type" value="Genomic_DNA"/>
</dbReference>
<keyword evidence="4 10" id="KW-1003">Cell membrane</keyword>
<evidence type="ECO:0000256" key="1">
    <source>
        <dbReference type="ARBA" id="ARBA00004383"/>
    </source>
</evidence>
<feature type="signal peptide" evidence="11">
    <location>
        <begin position="1"/>
        <end position="18"/>
    </location>
</feature>
<dbReference type="InterPro" id="IPR011990">
    <property type="entry name" value="TPR-like_helical_dom_sf"/>
</dbReference>
<evidence type="ECO:0000256" key="6">
    <source>
        <dbReference type="ARBA" id="ARBA00022692"/>
    </source>
</evidence>
<dbReference type="SUPFAM" id="SSF74653">
    <property type="entry name" value="TolA/TonB C-terminal domain"/>
    <property type="match status" value="1"/>
</dbReference>
<dbReference type="Gene3D" id="1.25.40.10">
    <property type="entry name" value="Tetratricopeptide repeat domain"/>
    <property type="match status" value="1"/>
</dbReference>
<organism evidence="13 14">
    <name type="scientific">Rheinheimera tilapiae</name>
    <dbReference type="NCBI Taxonomy" id="875043"/>
    <lineage>
        <taxon>Bacteria</taxon>
        <taxon>Pseudomonadati</taxon>
        <taxon>Pseudomonadota</taxon>
        <taxon>Gammaproteobacteria</taxon>
        <taxon>Chromatiales</taxon>
        <taxon>Chromatiaceae</taxon>
        <taxon>Rheinheimera</taxon>
    </lineage>
</organism>
<keyword evidence="14" id="KW-1185">Reference proteome</keyword>
<dbReference type="SUPFAM" id="SSF81901">
    <property type="entry name" value="HCP-like"/>
    <property type="match status" value="1"/>
</dbReference>
<dbReference type="Proteomes" id="UP001589813">
    <property type="component" value="Unassembled WGS sequence"/>
</dbReference>
<evidence type="ECO:0000256" key="11">
    <source>
        <dbReference type="SAM" id="SignalP"/>
    </source>
</evidence>
<dbReference type="InterPro" id="IPR006260">
    <property type="entry name" value="TonB/TolA_C"/>
</dbReference>
<dbReference type="PANTHER" id="PTHR33446:SF14">
    <property type="entry name" value="PROTEIN TONB"/>
    <property type="match status" value="1"/>
</dbReference>
<evidence type="ECO:0000259" key="12">
    <source>
        <dbReference type="PROSITE" id="PS52015"/>
    </source>
</evidence>
<keyword evidence="8" id="KW-1133">Transmembrane helix</keyword>
<gene>
    <name evidence="13" type="ORF">ACFFJP_21205</name>
</gene>
<evidence type="ECO:0000256" key="4">
    <source>
        <dbReference type="ARBA" id="ARBA00022475"/>
    </source>
</evidence>
<protein>
    <recommendedName>
        <fullName evidence="10">Protein TonB</fullName>
    </recommendedName>
</protein>
<comment type="caution">
    <text evidence="13">The sequence shown here is derived from an EMBL/GenBank/DDBJ whole genome shotgun (WGS) entry which is preliminary data.</text>
</comment>
<dbReference type="NCBIfam" id="TIGR01352">
    <property type="entry name" value="tonB_Cterm"/>
    <property type="match status" value="1"/>
</dbReference>
<dbReference type="InterPro" id="IPR051045">
    <property type="entry name" value="TonB-dependent_transducer"/>
</dbReference>
<keyword evidence="10" id="KW-0735">Signal-anchor</keyword>
<dbReference type="Gene3D" id="3.30.2420.10">
    <property type="entry name" value="TonB"/>
    <property type="match status" value="1"/>
</dbReference>
<evidence type="ECO:0000256" key="10">
    <source>
        <dbReference type="RuleBase" id="RU362123"/>
    </source>
</evidence>
<comment type="similarity">
    <text evidence="2 10">Belongs to the TonB family.</text>
</comment>
<dbReference type="SMART" id="SM00671">
    <property type="entry name" value="SEL1"/>
    <property type="match status" value="1"/>
</dbReference>
<comment type="function">
    <text evidence="10">Interacts with outer membrane receptor proteins that carry out high-affinity binding and energy dependent uptake into the periplasmic space of specific substrates. It could act to transduce energy from the cytoplasmic membrane to specific energy-requiring processes in the outer membrane, resulting in the release into the periplasm of ligands bound by these outer membrane proteins.</text>
</comment>
<evidence type="ECO:0000256" key="7">
    <source>
        <dbReference type="ARBA" id="ARBA00022927"/>
    </source>
</evidence>
<dbReference type="InterPro" id="IPR003538">
    <property type="entry name" value="TonB"/>
</dbReference>
<sequence>MRKLPLLALLLSTFTAQADLLTALQAYEKKDYPLAKQEFAALLPLANEQAAFNLGAMAYNAEGQARDLVKAQAYFDFAAAHQHPTAKTLADKVRPTLSAAQQQQAADLLAQLEHQIQIKPRHEGATKAALDHNREAIRRIPPEYPKKAAQKGMFGSVTMRLLINEKGDVDAVDVLNSYPQGLFERDAIRALKRWKYAPGEHKTIGRVLLTFSLGEIDHKKVQVIFDDNKLWQFSALGSPQHQNAVANLLQLVRTNSDFSQFVDKSLPPALGPIDKSFVASAKVVTDELLLPANYDLNAFVTLNDKGVVTAVHDGEAERLQKINSALLNQQITKADVPAGFYRLQAYDKKKQRLLTAQRIPETYTDEYWLEQAARNGSIDAQRALAALRTEWEMYLLEQQDPVVQSWAGTRLVLDGKKAEGEKLLDAAIAKGHATAKELKAVL</sequence>
<dbReference type="PROSITE" id="PS52015">
    <property type="entry name" value="TONB_CTD"/>
    <property type="match status" value="1"/>
</dbReference>
<dbReference type="InterPro" id="IPR006597">
    <property type="entry name" value="Sel1-like"/>
</dbReference>